<feature type="coiled-coil region" evidence="2">
    <location>
        <begin position="387"/>
        <end position="414"/>
    </location>
</feature>
<reference evidence="5 6" key="1">
    <citation type="submission" date="2013-05" db="EMBL/GenBank/DDBJ databases">
        <title>Draft genome of the parasitic nematode Anyclostoma ceylanicum.</title>
        <authorList>
            <person name="Mitreva M."/>
        </authorList>
    </citation>
    <scope>NUCLEOTIDE SEQUENCE [LARGE SCALE GENOMIC DNA]</scope>
</reference>
<dbReference type="Proteomes" id="UP000054495">
    <property type="component" value="Unassembled WGS sequence"/>
</dbReference>
<dbReference type="InterPro" id="IPR055399">
    <property type="entry name" value="CC_BshC"/>
</dbReference>
<evidence type="ECO:0000313" key="5">
    <source>
        <dbReference type="EMBL" id="EPB65557.1"/>
    </source>
</evidence>
<dbReference type="AlphaFoldDB" id="A0A0D6LCT2"/>
<proteinExistence type="predicted"/>
<keyword evidence="6" id="KW-1185">Reference proteome</keyword>
<sequence length="436" mass="50281">MCYNQSVYADFLTAPFSKEAFGEQIQQKKAAFTSDSRKNLVDVLKNQYKGVEIHPALQHNIDLLADENTFTVVTGHQMVAMTGPLYFIYKIAHVIRSCEELQKTYPAYHFVPVFWMASEDHDYDEIKSFHLFNRTISWETEQSGPVGRFKMDDWEQVVEQLTDLFKNHPESEIFGLLTAFKGDNYAAAFRKLVNHLTGKYGVVIINADDAVLKREFLPYMMKDVKEEFSFRAITQTTEKLLSRGAKQQITPREINLFYIEDGIRERLTGHEKGIEIPGKGIYSQDEIIKWMEQSPESFSPNVSLRPLYQEVILPNLCYVGGAGEINYWLQLKSVFDEAGVVFPLLQTRNSILWIDKNSGEKMEKLHLSPLDLFRELHVLHKEYLENNAGEEVDFSELDQQMEQLKQQLTETTLSIDPSLESYAAAEGVRMEKQLTQ</sequence>
<feature type="non-terminal residue" evidence="5">
    <location>
        <position position="436"/>
    </location>
</feature>
<keyword evidence="1" id="KW-0436">Ligase</keyword>
<dbReference type="NCBIfam" id="TIGR03998">
    <property type="entry name" value="thiol_BshC"/>
    <property type="match status" value="1"/>
</dbReference>
<evidence type="ECO:0000259" key="3">
    <source>
        <dbReference type="Pfam" id="PF10079"/>
    </source>
</evidence>
<evidence type="ECO:0000259" key="4">
    <source>
        <dbReference type="Pfam" id="PF24850"/>
    </source>
</evidence>
<evidence type="ECO:0000313" key="6">
    <source>
        <dbReference type="Proteomes" id="UP000054495"/>
    </source>
</evidence>
<dbReference type="EMBL" id="KE127829">
    <property type="protein sequence ID" value="EPB65557.1"/>
    <property type="molecule type" value="Genomic_DNA"/>
</dbReference>
<feature type="domain" description="Bacillithiol biosynthesis BshC C-terminal coiled-coil" evidence="4">
    <location>
        <begin position="352"/>
        <end position="435"/>
    </location>
</feature>
<dbReference type="InterPro" id="IPR055398">
    <property type="entry name" value="Rossmann-like_BshC"/>
</dbReference>
<organism evidence="5 6">
    <name type="scientific">Ancylostoma ceylanicum</name>
    <dbReference type="NCBI Taxonomy" id="53326"/>
    <lineage>
        <taxon>Eukaryota</taxon>
        <taxon>Metazoa</taxon>
        <taxon>Ecdysozoa</taxon>
        <taxon>Nematoda</taxon>
        <taxon>Chromadorea</taxon>
        <taxon>Rhabditida</taxon>
        <taxon>Rhabditina</taxon>
        <taxon>Rhabditomorpha</taxon>
        <taxon>Strongyloidea</taxon>
        <taxon>Ancylostomatidae</taxon>
        <taxon>Ancylostomatinae</taxon>
        <taxon>Ancylostoma</taxon>
    </lineage>
</organism>
<feature type="domain" description="Bacillithiol biosynthesis BshC N-terminal Rossmann-like" evidence="3">
    <location>
        <begin position="11"/>
        <end position="349"/>
    </location>
</feature>
<accession>A0A0D6LCT2</accession>
<name>A0A0D6LCT2_9BILA</name>
<keyword evidence="2" id="KW-0175">Coiled coil</keyword>
<gene>
    <name evidence="5" type="ORF">ANCCEY_15378</name>
</gene>
<dbReference type="Pfam" id="PF10079">
    <property type="entry name" value="Rossmann-like_BshC"/>
    <property type="match status" value="1"/>
</dbReference>
<dbReference type="InterPro" id="IPR011199">
    <property type="entry name" value="Bacillithiol_biosynth_BshC"/>
</dbReference>
<dbReference type="Pfam" id="PF24850">
    <property type="entry name" value="CC_BshC"/>
    <property type="match status" value="1"/>
</dbReference>
<dbReference type="GO" id="GO:0016874">
    <property type="term" value="F:ligase activity"/>
    <property type="evidence" value="ECO:0007669"/>
    <property type="project" value="UniProtKB-KW"/>
</dbReference>
<evidence type="ECO:0000256" key="1">
    <source>
        <dbReference type="ARBA" id="ARBA00022598"/>
    </source>
</evidence>
<protein>
    <submittedName>
        <fullName evidence="5">Bacillithiol biosynthesis cysteine-adding enzyme BshC</fullName>
    </submittedName>
</protein>
<evidence type="ECO:0000256" key="2">
    <source>
        <dbReference type="SAM" id="Coils"/>
    </source>
</evidence>